<protein>
    <submittedName>
        <fullName evidence="1">Uncharacterized protein</fullName>
    </submittedName>
</protein>
<gene>
    <name evidence="1" type="ORF">BC748_2892</name>
</gene>
<dbReference type="Proteomes" id="UP000295260">
    <property type="component" value="Unassembled WGS sequence"/>
</dbReference>
<sequence>MVLSIPLDFILSNYLKKSNDYNGEMEVMNDIYSGKASCDIAIYGSSRAMVHFNSEIIEKKTNQSVYNFGHDGHNFWLQYMRNLEYNKHNKKSKIIILSVDIFSIQKRKNLYLYEQFLPYMLWNSNMAKYTSTYEGYDFFDYYIPMVRYCGEKEVLKEAYSYWRGTKNPNEKTRTKGYVGRNRVWNSDLKKAAAKNDTYVITIDKPSEELLEKFIIECRENNTTLLLVYTPEYIDGQKFAKDRNKVIDVYKKLSKKYAIPFWDYSSDSISYNKDYFYNASHLNKTGADLFTAKFAERFKKEITIK</sequence>
<dbReference type="Gene3D" id="3.40.50.1110">
    <property type="entry name" value="SGNH hydrolase"/>
    <property type="match status" value="1"/>
</dbReference>
<organism evidence="1 2">
    <name type="scientific">Flavobacterium dankookense</name>
    <dbReference type="NCBI Taxonomy" id="706186"/>
    <lineage>
        <taxon>Bacteria</taxon>
        <taxon>Pseudomonadati</taxon>
        <taxon>Bacteroidota</taxon>
        <taxon>Flavobacteriia</taxon>
        <taxon>Flavobacteriales</taxon>
        <taxon>Flavobacteriaceae</taxon>
        <taxon>Flavobacterium</taxon>
    </lineage>
</organism>
<comment type="caution">
    <text evidence="1">The sequence shown here is derived from an EMBL/GenBank/DDBJ whole genome shotgun (WGS) entry which is preliminary data.</text>
</comment>
<dbReference type="GO" id="GO:0016788">
    <property type="term" value="F:hydrolase activity, acting on ester bonds"/>
    <property type="evidence" value="ECO:0007669"/>
    <property type="project" value="UniProtKB-ARBA"/>
</dbReference>
<dbReference type="EMBL" id="SNXR01000019">
    <property type="protein sequence ID" value="TDP57372.1"/>
    <property type="molecule type" value="Genomic_DNA"/>
</dbReference>
<name>A0A4V3CRS2_9FLAO</name>
<evidence type="ECO:0000313" key="2">
    <source>
        <dbReference type="Proteomes" id="UP000295260"/>
    </source>
</evidence>
<keyword evidence="2" id="KW-1185">Reference proteome</keyword>
<dbReference type="AlphaFoldDB" id="A0A4V3CRS2"/>
<dbReference type="SUPFAM" id="SSF52266">
    <property type="entry name" value="SGNH hydrolase"/>
    <property type="match status" value="1"/>
</dbReference>
<reference evidence="1 2" key="1">
    <citation type="submission" date="2019-03" db="EMBL/GenBank/DDBJ databases">
        <title>Genomic Encyclopedia of Archaeal and Bacterial Type Strains, Phase II (KMG-II): from individual species to whole genera.</title>
        <authorList>
            <person name="Goeker M."/>
        </authorList>
    </citation>
    <scope>NUCLEOTIDE SEQUENCE [LARGE SCALE GENOMIC DNA]</scope>
    <source>
        <strain evidence="1 2">DSM 25687</strain>
    </source>
</reference>
<accession>A0A4V3CRS2</accession>
<proteinExistence type="predicted"/>
<dbReference type="InterPro" id="IPR036514">
    <property type="entry name" value="SGNH_hydro_sf"/>
</dbReference>
<evidence type="ECO:0000313" key="1">
    <source>
        <dbReference type="EMBL" id="TDP57372.1"/>
    </source>
</evidence>